<name>A0ABY8EJH7_MALFU</name>
<dbReference type="EMBL" id="CP046234">
    <property type="protein sequence ID" value="WFD45741.1"/>
    <property type="molecule type" value="Genomic_DNA"/>
</dbReference>
<reference evidence="3 4" key="1">
    <citation type="journal article" date="2020" name="Elife">
        <title>Loss of centromere function drives karyotype evolution in closely related Malassezia species.</title>
        <authorList>
            <person name="Sankaranarayanan S.R."/>
            <person name="Ianiri G."/>
            <person name="Coelho M.A."/>
            <person name="Reza M.H."/>
            <person name="Thimmappa B.C."/>
            <person name="Ganguly P."/>
            <person name="Vadnala R.N."/>
            <person name="Sun S."/>
            <person name="Siddharthan R."/>
            <person name="Tellgren-Roth C."/>
            <person name="Dawson T.L."/>
            <person name="Heitman J."/>
            <person name="Sanyal K."/>
        </authorList>
    </citation>
    <scope>NUCLEOTIDE SEQUENCE [LARGE SCALE GENOMIC DNA]</scope>
    <source>
        <strain evidence="3">CBS14141</strain>
    </source>
</reference>
<proteinExistence type="predicted"/>
<accession>A0ABY8EJH7</accession>
<evidence type="ECO:0000313" key="4">
    <source>
        <dbReference type="Proteomes" id="UP000818624"/>
    </source>
</evidence>
<sequence length="298" mass="33452">MHKVLKSAKKAHYKGAMKETIVAAPQMYSEKLNKGQYDNETLAWDDVNAWESGAIATHPQGTNASSMDALDAIIDHFSNKTAFPNMKNVTMVGHGGGAQLMNRYAITGKDPANSTIHVRYIVGDPSSSPYFTKHRPVTDKSIASKSKCHGYNTWRYGFHNFTGTLDSKLDAKDYFGRYVQRDVVNLIGHKDVKPNGDQKCMALLQGGHKRRDRNMSWWRYINTLARTKEDLTGFPGNFSHLPDWSDTYKGNFSVRLAIVQQAAHNAEKVFSGKIGRSALFDDYSVEEGWRPKKNSSSH</sequence>
<evidence type="ECO:0000256" key="1">
    <source>
        <dbReference type="ARBA" id="ARBA00047591"/>
    </source>
</evidence>
<dbReference type="PANTHER" id="PTHR35560">
    <property type="entry name" value="BLL0132 PROTEIN"/>
    <property type="match status" value="1"/>
</dbReference>
<protein>
    <submittedName>
        <fullName evidence="3">Uncharacterized protein</fullName>
    </submittedName>
</protein>
<dbReference type="InterPro" id="IPR029058">
    <property type="entry name" value="AB_hydrolase_fold"/>
</dbReference>
<comment type="catalytic activity">
    <reaction evidence="2">
        <text>a monoacylglycerol + H2O = glycerol + a fatty acid + H(+)</text>
        <dbReference type="Rhea" id="RHEA:15245"/>
        <dbReference type="ChEBI" id="CHEBI:15377"/>
        <dbReference type="ChEBI" id="CHEBI:15378"/>
        <dbReference type="ChEBI" id="CHEBI:17408"/>
        <dbReference type="ChEBI" id="CHEBI:17754"/>
        <dbReference type="ChEBI" id="CHEBI:28868"/>
    </reaction>
</comment>
<dbReference type="Gene3D" id="3.40.50.1820">
    <property type="entry name" value="alpha/beta hydrolase"/>
    <property type="match status" value="1"/>
</dbReference>
<gene>
    <name evidence="3" type="ORF">GLX27_000365</name>
</gene>
<comment type="catalytic activity">
    <reaction evidence="1">
        <text>a diacylglycerol + H2O = a monoacylglycerol + a fatty acid + H(+)</text>
        <dbReference type="Rhea" id="RHEA:32731"/>
        <dbReference type="ChEBI" id="CHEBI:15377"/>
        <dbReference type="ChEBI" id="CHEBI:15378"/>
        <dbReference type="ChEBI" id="CHEBI:17408"/>
        <dbReference type="ChEBI" id="CHEBI:18035"/>
        <dbReference type="ChEBI" id="CHEBI:28868"/>
    </reaction>
</comment>
<keyword evidence="4" id="KW-1185">Reference proteome</keyword>
<dbReference type="Proteomes" id="UP000818624">
    <property type="component" value="Chromosome 1"/>
</dbReference>
<dbReference type="PANTHER" id="PTHR35560:SF3">
    <property type="entry name" value="PEPTIDASE S9 PROLYL OLIGOPEPTIDASE CATALYTIC DOMAIN-CONTAINING PROTEIN"/>
    <property type="match status" value="1"/>
</dbReference>
<evidence type="ECO:0000256" key="2">
    <source>
        <dbReference type="ARBA" id="ARBA00048461"/>
    </source>
</evidence>
<organism evidence="3 4">
    <name type="scientific">Malassezia furfur</name>
    <name type="common">Pityriasis versicolor infection agent</name>
    <name type="synonym">Pityrosporum furfur</name>
    <dbReference type="NCBI Taxonomy" id="55194"/>
    <lineage>
        <taxon>Eukaryota</taxon>
        <taxon>Fungi</taxon>
        <taxon>Dikarya</taxon>
        <taxon>Basidiomycota</taxon>
        <taxon>Ustilaginomycotina</taxon>
        <taxon>Malasseziomycetes</taxon>
        <taxon>Malasseziales</taxon>
        <taxon>Malasseziaceae</taxon>
        <taxon>Malassezia</taxon>
    </lineage>
</organism>
<evidence type="ECO:0000313" key="3">
    <source>
        <dbReference type="EMBL" id="WFD45741.1"/>
    </source>
</evidence>